<keyword evidence="1" id="KW-0812">Transmembrane</keyword>
<name>A0A0G1K7H6_9BACT</name>
<dbReference type="InterPro" id="IPR049500">
    <property type="entry name" value="Peptidase_M50B-like"/>
</dbReference>
<evidence type="ECO:0000256" key="1">
    <source>
        <dbReference type="SAM" id="Phobius"/>
    </source>
</evidence>
<feature type="transmembrane region" description="Helical" evidence="1">
    <location>
        <begin position="107"/>
        <end position="125"/>
    </location>
</feature>
<sequence length="229" mass="25800">MPIALVPLSLLLLFFSKRWLTVEISHLVHRFGGGHQSLIVIWSVIFLPGTVIHEMSHFFFAIITGARTGKIEIFPEYLEDDWEDEEKGRSVALGYVQTQKLNPIQGLFVGTAPFIVGMFLLVWLASLLQTSYASGQIIFLCLQGYLFFTVANSFFPSWSDIRQTLPMVIIFLITGFLTWMLGVQVFVNPSSQIISMTDTVSTTLLISTAINLFIATTLTLANKAFRFRH</sequence>
<proteinExistence type="predicted"/>
<dbReference type="AlphaFoldDB" id="A0A0G1K7H6"/>
<feature type="transmembrane region" description="Helical" evidence="1">
    <location>
        <begin position="137"/>
        <end position="155"/>
    </location>
</feature>
<keyword evidence="1" id="KW-1133">Transmembrane helix</keyword>
<gene>
    <name evidence="2" type="ORF">UW44_C0003G0090</name>
</gene>
<accession>A0A0G1K7H6</accession>
<protein>
    <submittedName>
        <fullName evidence="2">Uncharacterized protein</fullName>
    </submittedName>
</protein>
<reference evidence="2 3" key="1">
    <citation type="journal article" date="2015" name="Nature">
        <title>rRNA introns, odd ribosomes, and small enigmatic genomes across a large radiation of phyla.</title>
        <authorList>
            <person name="Brown C.T."/>
            <person name="Hug L.A."/>
            <person name="Thomas B.C."/>
            <person name="Sharon I."/>
            <person name="Castelle C.J."/>
            <person name="Singh A."/>
            <person name="Wilkins M.J."/>
            <person name="Williams K.H."/>
            <person name="Banfield J.F."/>
        </authorList>
    </citation>
    <scope>NUCLEOTIDE SEQUENCE [LARGE SCALE GENOMIC DNA]</scope>
</reference>
<comment type="caution">
    <text evidence="2">The sequence shown here is derived from an EMBL/GenBank/DDBJ whole genome shotgun (WGS) entry which is preliminary data.</text>
</comment>
<organism evidence="2 3">
    <name type="scientific">Candidatus Collierbacteria bacterium GW2011_GWB2_44_22</name>
    <dbReference type="NCBI Taxonomy" id="1618387"/>
    <lineage>
        <taxon>Bacteria</taxon>
        <taxon>Candidatus Collieribacteriota</taxon>
    </lineage>
</organism>
<evidence type="ECO:0000313" key="2">
    <source>
        <dbReference type="EMBL" id="KKT52247.1"/>
    </source>
</evidence>
<keyword evidence="1" id="KW-0472">Membrane</keyword>
<evidence type="ECO:0000313" key="3">
    <source>
        <dbReference type="Proteomes" id="UP000034006"/>
    </source>
</evidence>
<feature type="transmembrane region" description="Helical" evidence="1">
    <location>
        <begin position="199"/>
        <end position="221"/>
    </location>
</feature>
<dbReference type="Pfam" id="PF13398">
    <property type="entry name" value="Peptidase_M50B"/>
    <property type="match status" value="1"/>
</dbReference>
<dbReference type="EMBL" id="LCIH01000003">
    <property type="protein sequence ID" value="KKT52247.1"/>
    <property type="molecule type" value="Genomic_DNA"/>
</dbReference>
<dbReference type="Proteomes" id="UP000034006">
    <property type="component" value="Unassembled WGS sequence"/>
</dbReference>
<feature type="transmembrane region" description="Helical" evidence="1">
    <location>
        <begin position="39"/>
        <end position="63"/>
    </location>
</feature>
<feature type="transmembrane region" description="Helical" evidence="1">
    <location>
        <begin position="167"/>
        <end position="187"/>
    </location>
</feature>